<dbReference type="SUPFAM" id="SSF46785">
    <property type="entry name" value="Winged helix' DNA-binding domain"/>
    <property type="match status" value="1"/>
</dbReference>
<dbReference type="GO" id="GO:0003677">
    <property type="term" value="F:DNA binding"/>
    <property type="evidence" value="ECO:0007669"/>
    <property type="project" value="UniProtKB-KW"/>
</dbReference>
<proteinExistence type="inferred from homology"/>
<evidence type="ECO:0000256" key="3">
    <source>
        <dbReference type="ARBA" id="ARBA00023125"/>
    </source>
</evidence>
<accession>A0A1Y6BHY3</accession>
<dbReference type="Gene3D" id="3.40.190.10">
    <property type="entry name" value="Periplasmic binding protein-like II"/>
    <property type="match status" value="3"/>
</dbReference>
<dbReference type="Pfam" id="PF00126">
    <property type="entry name" value="HTH_1"/>
    <property type="match status" value="1"/>
</dbReference>
<dbReference type="PANTHER" id="PTHR30346">
    <property type="entry name" value="TRANSCRIPTIONAL DUAL REGULATOR HCAR-RELATED"/>
    <property type="match status" value="1"/>
</dbReference>
<name>A0A1Y6BHY3_9BACT</name>
<evidence type="ECO:0000313" key="6">
    <source>
        <dbReference type="EMBL" id="SMF08366.1"/>
    </source>
</evidence>
<dbReference type="RefSeq" id="WP_132316492.1">
    <property type="nucleotide sequence ID" value="NZ_FWZT01000004.1"/>
</dbReference>
<evidence type="ECO:0000256" key="2">
    <source>
        <dbReference type="ARBA" id="ARBA00023015"/>
    </source>
</evidence>
<keyword evidence="4" id="KW-0804">Transcription</keyword>
<gene>
    <name evidence="6" type="ORF">SAMN06296036_104290</name>
</gene>
<protein>
    <submittedName>
        <fullName evidence="6">DNA-binding transcriptional regulator, LysR family</fullName>
    </submittedName>
</protein>
<dbReference type="InterPro" id="IPR036388">
    <property type="entry name" value="WH-like_DNA-bd_sf"/>
</dbReference>
<sequence>MKMSFQDLSNFLAIADSPSISHAANLLGVRQPSLSESLKKIESAAGVALFYRSRTGIKLTPAGRDFRARARTVMDQLGELSQVFAGQKPMVGHSLIIGCHPSVGQFTLPKAFQILEQELPKLKIDLIHGSSRDIQTKIQKGEIDCGVVINPVPVPDLVIVPLCEDVVSVWSVDEPSERIICDPQLIQTQSILRQWRDAPEQIVPTNSLELIVKLVSAGLGYGVIPQKVVETWGAGLHRHSELPVYTDRVCLVHRPEFARHQVERLVADALKSALMG</sequence>
<organism evidence="6 7">
    <name type="scientific">Pseudobacteriovorax antillogorgiicola</name>
    <dbReference type="NCBI Taxonomy" id="1513793"/>
    <lineage>
        <taxon>Bacteria</taxon>
        <taxon>Pseudomonadati</taxon>
        <taxon>Bdellovibrionota</taxon>
        <taxon>Oligoflexia</taxon>
        <taxon>Oligoflexales</taxon>
        <taxon>Pseudobacteriovoracaceae</taxon>
        <taxon>Pseudobacteriovorax</taxon>
    </lineage>
</organism>
<dbReference type="PRINTS" id="PR00039">
    <property type="entry name" value="HTHLYSR"/>
</dbReference>
<evidence type="ECO:0000256" key="1">
    <source>
        <dbReference type="ARBA" id="ARBA00009437"/>
    </source>
</evidence>
<evidence type="ECO:0000259" key="5">
    <source>
        <dbReference type="PROSITE" id="PS50931"/>
    </source>
</evidence>
<dbReference type="InterPro" id="IPR000847">
    <property type="entry name" value="LysR_HTH_N"/>
</dbReference>
<dbReference type="Pfam" id="PF03466">
    <property type="entry name" value="LysR_substrate"/>
    <property type="match status" value="1"/>
</dbReference>
<dbReference type="SUPFAM" id="SSF53850">
    <property type="entry name" value="Periplasmic binding protein-like II"/>
    <property type="match status" value="1"/>
</dbReference>
<keyword evidence="7" id="KW-1185">Reference proteome</keyword>
<dbReference type="OrthoDB" id="646694at2"/>
<dbReference type="PANTHER" id="PTHR30346:SF28">
    <property type="entry name" value="HTH-TYPE TRANSCRIPTIONAL REGULATOR CYNR"/>
    <property type="match status" value="1"/>
</dbReference>
<dbReference type="GO" id="GO:0003700">
    <property type="term" value="F:DNA-binding transcription factor activity"/>
    <property type="evidence" value="ECO:0007669"/>
    <property type="project" value="InterPro"/>
</dbReference>
<reference evidence="7" key="1">
    <citation type="submission" date="2017-04" db="EMBL/GenBank/DDBJ databases">
        <authorList>
            <person name="Varghese N."/>
            <person name="Submissions S."/>
        </authorList>
    </citation>
    <scope>NUCLEOTIDE SEQUENCE [LARGE SCALE GENOMIC DNA]</scope>
    <source>
        <strain evidence="7">RKEM611</strain>
    </source>
</reference>
<dbReference type="AlphaFoldDB" id="A0A1Y6BHY3"/>
<evidence type="ECO:0000313" key="7">
    <source>
        <dbReference type="Proteomes" id="UP000192907"/>
    </source>
</evidence>
<evidence type="ECO:0000256" key="4">
    <source>
        <dbReference type="ARBA" id="ARBA00023163"/>
    </source>
</evidence>
<dbReference type="CDD" id="cd05466">
    <property type="entry name" value="PBP2_LTTR_substrate"/>
    <property type="match status" value="1"/>
</dbReference>
<dbReference type="Gene3D" id="1.10.10.10">
    <property type="entry name" value="Winged helix-like DNA-binding domain superfamily/Winged helix DNA-binding domain"/>
    <property type="match status" value="1"/>
</dbReference>
<dbReference type="GO" id="GO:0032993">
    <property type="term" value="C:protein-DNA complex"/>
    <property type="evidence" value="ECO:0007669"/>
    <property type="project" value="TreeGrafter"/>
</dbReference>
<dbReference type="STRING" id="1513793.SAMN06296036_104290"/>
<dbReference type="InterPro" id="IPR036390">
    <property type="entry name" value="WH_DNA-bd_sf"/>
</dbReference>
<comment type="similarity">
    <text evidence="1">Belongs to the LysR transcriptional regulatory family.</text>
</comment>
<dbReference type="Proteomes" id="UP000192907">
    <property type="component" value="Unassembled WGS sequence"/>
</dbReference>
<keyword evidence="2" id="KW-0805">Transcription regulation</keyword>
<feature type="domain" description="HTH lysR-type" evidence="5">
    <location>
        <begin position="3"/>
        <end position="60"/>
    </location>
</feature>
<keyword evidence="3 6" id="KW-0238">DNA-binding</keyword>
<dbReference type="PROSITE" id="PS50931">
    <property type="entry name" value="HTH_LYSR"/>
    <property type="match status" value="1"/>
</dbReference>
<dbReference type="InterPro" id="IPR005119">
    <property type="entry name" value="LysR_subst-bd"/>
</dbReference>
<dbReference type="EMBL" id="FWZT01000004">
    <property type="protein sequence ID" value="SMF08366.1"/>
    <property type="molecule type" value="Genomic_DNA"/>
</dbReference>